<dbReference type="Proteomes" id="UP001066276">
    <property type="component" value="Chromosome 9"/>
</dbReference>
<dbReference type="GO" id="GO:0022857">
    <property type="term" value="F:transmembrane transporter activity"/>
    <property type="evidence" value="ECO:0007669"/>
    <property type="project" value="InterPro"/>
</dbReference>
<name>A0AAV7MZT1_PLEWA</name>
<evidence type="ECO:0000313" key="7">
    <source>
        <dbReference type="EMBL" id="KAJ1106453.1"/>
    </source>
</evidence>
<dbReference type="PANTHER" id="PTHR24064">
    <property type="entry name" value="SOLUTE CARRIER FAMILY 22 MEMBER"/>
    <property type="match status" value="1"/>
</dbReference>
<dbReference type="AlphaFoldDB" id="A0AAV7MZT1"/>
<comment type="caution">
    <text evidence="7">The sequence shown here is derived from an EMBL/GenBank/DDBJ whole genome shotgun (WGS) entry which is preliminary data.</text>
</comment>
<sequence length="398" mass="44765">WDLVCDQRSLKQLAQSIFMAGVLVGAFLFGSLADRFGRRAILLWSFLQIATMGIGAAFSPNFLAYCIFRFLTGMGISGFILNDLSLAQEWIPSRFRAIVVTTQAYLVTLGQPLLAGMAYGLRRWRWIQLVAALPFLICFLYTWWLPESGRWLIVNNKTEIALKHLNRVCNFNKKKEERQLVSLEMLQMETQEVKPASDSRLSFVHLFRSPIMCRMTCCLTFAWFATSFAFFAVAMDLQKFGLSIYLVQVIFGVIDIPFKLLAALGVTYIGRRFSQTSCLILAGLLILASIAVPEDMHRLQITLTVLGKGSLASSILCAYVYSTELFPTVIRQTGMGFTQMIFRFGAMVSPLVMMTSEYVSFLPMIIFGVTALIAGVFVLLLPETRNLPLPDTIEQVHN</sequence>
<reference evidence="7" key="1">
    <citation type="journal article" date="2022" name="bioRxiv">
        <title>Sequencing and chromosome-scale assembly of the giantPleurodeles waltlgenome.</title>
        <authorList>
            <person name="Brown T."/>
            <person name="Elewa A."/>
            <person name="Iarovenko S."/>
            <person name="Subramanian E."/>
            <person name="Araus A.J."/>
            <person name="Petzold A."/>
            <person name="Susuki M."/>
            <person name="Suzuki K.-i.T."/>
            <person name="Hayashi T."/>
            <person name="Toyoda A."/>
            <person name="Oliveira C."/>
            <person name="Osipova E."/>
            <person name="Leigh N.D."/>
            <person name="Simon A."/>
            <person name="Yun M.H."/>
        </authorList>
    </citation>
    <scope>NUCLEOTIDE SEQUENCE</scope>
    <source>
        <strain evidence="7">20211129_DDA</strain>
        <tissue evidence="7">Liver</tissue>
    </source>
</reference>
<dbReference type="InterPro" id="IPR005828">
    <property type="entry name" value="MFS_sugar_transport-like"/>
</dbReference>
<dbReference type="GO" id="GO:0016020">
    <property type="term" value="C:membrane"/>
    <property type="evidence" value="ECO:0007669"/>
    <property type="project" value="UniProtKB-SubCell"/>
</dbReference>
<evidence type="ECO:0000259" key="6">
    <source>
        <dbReference type="PROSITE" id="PS50850"/>
    </source>
</evidence>
<dbReference type="EMBL" id="JANPWB010000013">
    <property type="protein sequence ID" value="KAJ1106453.1"/>
    <property type="molecule type" value="Genomic_DNA"/>
</dbReference>
<feature type="transmembrane region" description="Helical" evidence="5">
    <location>
        <begin position="93"/>
        <end position="114"/>
    </location>
</feature>
<feature type="transmembrane region" description="Helical" evidence="5">
    <location>
        <begin position="245"/>
        <end position="269"/>
    </location>
</feature>
<feature type="transmembrane region" description="Helical" evidence="5">
    <location>
        <begin position="40"/>
        <end position="56"/>
    </location>
</feature>
<dbReference type="Pfam" id="PF00083">
    <property type="entry name" value="Sugar_tr"/>
    <property type="match status" value="1"/>
</dbReference>
<dbReference type="FunFam" id="1.20.1250.20:FF:000023">
    <property type="entry name" value="Solute carrier family 22 member 6"/>
    <property type="match status" value="1"/>
</dbReference>
<proteinExistence type="predicted"/>
<feature type="non-terminal residue" evidence="7">
    <location>
        <position position="1"/>
    </location>
</feature>
<feature type="transmembrane region" description="Helical" evidence="5">
    <location>
        <begin position="211"/>
        <end position="233"/>
    </location>
</feature>
<feature type="transmembrane region" description="Helical" evidence="5">
    <location>
        <begin position="62"/>
        <end position="81"/>
    </location>
</feature>
<comment type="subcellular location">
    <subcellularLocation>
        <location evidence="1">Membrane</location>
        <topology evidence="1">Multi-pass membrane protein</topology>
    </subcellularLocation>
</comment>
<organism evidence="7 8">
    <name type="scientific">Pleurodeles waltl</name>
    <name type="common">Iberian ribbed newt</name>
    <dbReference type="NCBI Taxonomy" id="8319"/>
    <lineage>
        <taxon>Eukaryota</taxon>
        <taxon>Metazoa</taxon>
        <taxon>Chordata</taxon>
        <taxon>Craniata</taxon>
        <taxon>Vertebrata</taxon>
        <taxon>Euteleostomi</taxon>
        <taxon>Amphibia</taxon>
        <taxon>Batrachia</taxon>
        <taxon>Caudata</taxon>
        <taxon>Salamandroidea</taxon>
        <taxon>Salamandridae</taxon>
        <taxon>Pleurodelinae</taxon>
        <taxon>Pleurodeles</taxon>
    </lineage>
</organism>
<dbReference type="InterPro" id="IPR036259">
    <property type="entry name" value="MFS_trans_sf"/>
</dbReference>
<evidence type="ECO:0000256" key="5">
    <source>
        <dbReference type="SAM" id="Phobius"/>
    </source>
</evidence>
<protein>
    <recommendedName>
        <fullName evidence="6">Major facilitator superfamily (MFS) profile domain-containing protein</fullName>
    </recommendedName>
</protein>
<feature type="transmembrane region" description="Helical" evidence="5">
    <location>
        <begin position="126"/>
        <end position="145"/>
    </location>
</feature>
<keyword evidence="3 5" id="KW-1133">Transmembrane helix</keyword>
<evidence type="ECO:0000256" key="3">
    <source>
        <dbReference type="ARBA" id="ARBA00022989"/>
    </source>
</evidence>
<keyword evidence="4 5" id="KW-0472">Membrane</keyword>
<keyword evidence="2 5" id="KW-0812">Transmembrane</keyword>
<feature type="domain" description="Major facilitator superfamily (MFS) profile" evidence="6">
    <location>
        <begin position="1"/>
        <end position="386"/>
    </location>
</feature>
<evidence type="ECO:0000313" key="8">
    <source>
        <dbReference type="Proteomes" id="UP001066276"/>
    </source>
</evidence>
<evidence type="ECO:0000256" key="1">
    <source>
        <dbReference type="ARBA" id="ARBA00004141"/>
    </source>
</evidence>
<gene>
    <name evidence="7" type="ORF">NDU88_003854</name>
</gene>
<feature type="transmembrane region" description="Helical" evidence="5">
    <location>
        <begin position="276"/>
        <end position="293"/>
    </location>
</feature>
<dbReference type="PROSITE" id="PS50850">
    <property type="entry name" value="MFS"/>
    <property type="match status" value="1"/>
</dbReference>
<feature type="transmembrane region" description="Helical" evidence="5">
    <location>
        <begin position="12"/>
        <end position="33"/>
    </location>
</feature>
<accession>A0AAV7MZT1</accession>
<dbReference type="InterPro" id="IPR020846">
    <property type="entry name" value="MFS_dom"/>
</dbReference>
<feature type="transmembrane region" description="Helical" evidence="5">
    <location>
        <begin position="358"/>
        <end position="381"/>
    </location>
</feature>
<keyword evidence="8" id="KW-1185">Reference proteome</keyword>
<feature type="non-terminal residue" evidence="7">
    <location>
        <position position="398"/>
    </location>
</feature>
<dbReference type="Gene3D" id="1.20.1250.20">
    <property type="entry name" value="MFS general substrate transporter like domains"/>
    <property type="match status" value="1"/>
</dbReference>
<evidence type="ECO:0000256" key="2">
    <source>
        <dbReference type="ARBA" id="ARBA00022692"/>
    </source>
</evidence>
<evidence type="ECO:0000256" key="4">
    <source>
        <dbReference type="ARBA" id="ARBA00023136"/>
    </source>
</evidence>
<dbReference type="SUPFAM" id="SSF103473">
    <property type="entry name" value="MFS general substrate transporter"/>
    <property type="match status" value="1"/>
</dbReference>